<dbReference type="GO" id="GO:0005730">
    <property type="term" value="C:nucleolus"/>
    <property type="evidence" value="ECO:0007669"/>
    <property type="project" value="UniProtKB-ARBA"/>
</dbReference>
<organism evidence="10 11">
    <name type="scientific">Lipomyces starkeyi NRRL Y-11557</name>
    <dbReference type="NCBI Taxonomy" id="675824"/>
    <lineage>
        <taxon>Eukaryota</taxon>
        <taxon>Fungi</taxon>
        <taxon>Dikarya</taxon>
        <taxon>Ascomycota</taxon>
        <taxon>Saccharomycotina</taxon>
        <taxon>Lipomycetes</taxon>
        <taxon>Lipomycetales</taxon>
        <taxon>Lipomycetaceae</taxon>
        <taxon>Lipomyces</taxon>
    </lineage>
</organism>
<dbReference type="AlphaFoldDB" id="A0A1E3QDV3"/>
<evidence type="ECO:0000256" key="7">
    <source>
        <dbReference type="ARBA" id="ARBA00022884"/>
    </source>
</evidence>
<dbReference type="InterPro" id="IPR020568">
    <property type="entry name" value="Ribosomal_Su5_D2-typ_SF"/>
</dbReference>
<evidence type="ECO:0000256" key="2">
    <source>
        <dbReference type="ARBA" id="ARBA00004496"/>
    </source>
</evidence>
<dbReference type="STRING" id="675824.A0A1E3QDV3"/>
<evidence type="ECO:0000313" key="11">
    <source>
        <dbReference type="Proteomes" id="UP000094385"/>
    </source>
</evidence>
<evidence type="ECO:0000259" key="9">
    <source>
        <dbReference type="Pfam" id="PF01138"/>
    </source>
</evidence>
<dbReference type="GO" id="GO:0016075">
    <property type="term" value="P:rRNA catabolic process"/>
    <property type="evidence" value="ECO:0007669"/>
    <property type="project" value="TreeGrafter"/>
</dbReference>
<evidence type="ECO:0000313" key="10">
    <source>
        <dbReference type="EMBL" id="ODQ75187.1"/>
    </source>
</evidence>
<evidence type="ECO:0000256" key="3">
    <source>
        <dbReference type="ARBA" id="ARBA00006678"/>
    </source>
</evidence>
<comment type="similarity">
    <text evidence="3">Belongs to the RNase PH family.</text>
</comment>
<comment type="subcellular location">
    <subcellularLocation>
        <location evidence="2">Cytoplasm</location>
    </subcellularLocation>
    <subcellularLocation>
        <location evidence="1">Nucleus</location>
    </subcellularLocation>
</comment>
<evidence type="ECO:0000256" key="5">
    <source>
        <dbReference type="ARBA" id="ARBA00022552"/>
    </source>
</evidence>
<keyword evidence="11" id="KW-1185">Reference proteome</keyword>
<name>A0A1E3QDV3_LIPST</name>
<dbReference type="PANTHER" id="PTHR11953">
    <property type="entry name" value="EXOSOME COMPLEX COMPONENT"/>
    <property type="match status" value="1"/>
</dbReference>
<keyword evidence="7" id="KW-0694">RNA-binding</keyword>
<reference evidence="10 11" key="1">
    <citation type="journal article" date="2016" name="Proc. Natl. Acad. Sci. U.S.A.">
        <title>Comparative genomics of biotechnologically important yeasts.</title>
        <authorList>
            <person name="Riley R."/>
            <person name="Haridas S."/>
            <person name="Wolfe K.H."/>
            <person name="Lopes M.R."/>
            <person name="Hittinger C.T."/>
            <person name="Goeker M."/>
            <person name="Salamov A.A."/>
            <person name="Wisecaver J.H."/>
            <person name="Long T.M."/>
            <person name="Calvey C.H."/>
            <person name="Aerts A.L."/>
            <person name="Barry K.W."/>
            <person name="Choi C."/>
            <person name="Clum A."/>
            <person name="Coughlan A.Y."/>
            <person name="Deshpande S."/>
            <person name="Douglass A.P."/>
            <person name="Hanson S.J."/>
            <person name="Klenk H.-P."/>
            <person name="LaButti K.M."/>
            <person name="Lapidus A."/>
            <person name="Lindquist E.A."/>
            <person name="Lipzen A.M."/>
            <person name="Meier-Kolthoff J.P."/>
            <person name="Ohm R.A."/>
            <person name="Otillar R.P."/>
            <person name="Pangilinan J.L."/>
            <person name="Peng Y."/>
            <person name="Rokas A."/>
            <person name="Rosa C.A."/>
            <person name="Scheuner C."/>
            <person name="Sibirny A.A."/>
            <person name="Slot J.C."/>
            <person name="Stielow J.B."/>
            <person name="Sun H."/>
            <person name="Kurtzman C.P."/>
            <person name="Blackwell M."/>
            <person name="Grigoriev I.V."/>
            <person name="Jeffries T.W."/>
        </authorList>
    </citation>
    <scope>NUCLEOTIDE SEQUENCE [LARGE SCALE GENOMIC DNA]</scope>
    <source>
        <strain evidence="10 11">NRRL Y-11557</strain>
    </source>
</reference>
<dbReference type="InterPro" id="IPR027408">
    <property type="entry name" value="PNPase/RNase_PH_dom_sf"/>
</dbReference>
<accession>A0A1E3QDV3</accession>
<dbReference type="GO" id="GO:0000177">
    <property type="term" value="C:cytoplasmic exosome (RNase complex)"/>
    <property type="evidence" value="ECO:0007669"/>
    <property type="project" value="TreeGrafter"/>
</dbReference>
<dbReference type="Gene3D" id="3.30.230.70">
    <property type="entry name" value="GHMP Kinase, N-terminal domain"/>
    <property type="match status" value="1"/>
</dbReference>
<dbReference type="SUPFAM" id="SSF54211">
    <property type="entry name" value="Ribosomal protein S5 domain 2-like"/>
    <property type="match status" value="1"/>
</dbReference>
<dbReference type="GO" id="GO:0000176">
    <property type="term" value="C:nuclear exosome (RNase complex)"/>
    <property type="evidence" value="ECO:0007669"/>
    <property type="project" value="UniProtKB-ARBA"/>
</dbReference>
<dbReference type="GO" id="GO:0034475">
    <property type="term" value="P:U4 snRNA 3'-end processing"/>
    <property type="evidence" value="ECO:0007669"/>
    <property type="project" value="TreeGrafter"/>
</dbReference>
<protein>
    <recommendedName>
        <fullName evidence="9">Exoribonuclease phosphorolytic domain-containing protein</fullName>
    </recommendedName>
</protein>
<dbReference type="Proteomes" id="UP000094385">
    <property type="component" value="Unassembled WGS sequence"/>
</dbReference>
<dbReference type="InterPro" id="IPR050080">
    <property type="entry name" value="RNase_PH"/>
</dbReference>
<dbReference type="InterPro" id="IPR001247">
    <property type="entry name" value="ExoRNase_PH_dom1"/>
</dbReference>
<dbReference type="GO" id="GO:0071051">
    <property type="term" value="P:poly(A)-dependent snoRNA 3'-end processing"/>
    <property type="evidence" value="ECO:0007669"/>
    <property type="project" value="TreeGrafter"/>
</dbReference>
<dbReference type="PANTHER" id="PTHR11953:SF2">
    <property type="entry name" value="EXOSOME COMPLEX COMPONENT MTR3"/>
    <property type="match status" value="1"/>
</dbReference>
<sequence>MSSSNRCTGNKAETATKWDGQFISSKLRINRGNEAMEINGEVSGWASDEKSNSLTAKKLEERRTSHHCCDNCAQTGLQLHVQNSGCNSIKPLLLSQIPRRFVDLLRQVFAKYWTIKYSEKMYLSDRRRILVPPLARPLTYVDDRSKSALQANAKSVSKLDSAHKVYLKTSVLPDASGSAYVEHQQNKILALVNGPRSQKGSFSPTAKLAVDVKFLPFSSDAHVLGIQQGGGFTTGLERTLADFIYASLIPSIRLGQYPKSGISVSVVVISGPPVWKGLVKQIAACCVTAASVAVVDAGIEVVDVVTACAVKFPMGTEGDIEIDLDEHGIDETFEEDANTMNTDEGPGASKLHDIGRGVISYMASRDEISGFWIDDESPKRPAETSYSIEGASLIRVLKTACDGAKEVRKLVNAVLMQGFPEQEETSCQAKKKMKLGD</sequence>
<dbReference type="GO" id="GO:0071028">
    <property type="term" value="P:nuclear mRNA surveillance"/>
    <property type="evidence" value="ECO:0007669"/>
    <property type="project" value="TreeGrafter"/>
</dbReference>
<evidence type="ECO:0000256" key="4">
    <source>
        <dbReference type="ARBA" id="ARBA00022490"/>
    </source>
</evidence>
<keyword evidence="5" id="KW-0698">rRNA processing</keyword>
<evidence type="ECO:0000256" key="6">
    <source>
        <dbReference type="ARBA" id="ARBA00022835"/>
    </source>
</evidence>
<keyword evidence="4" id="KW-0963">Cytoplasm</keyword>
<dbReference type="Pfam" id="PF01138">
    <property type="entry name" value="RNase_PH"/>
    <property type="match status" value="1"/>
</dbReference>
<dbReference type="OrthoDB" id="2504340at2759"/>
<evidence type="ECO:0000256" key="8">
    <source>
        <dbReference type="ARBA" id="ARBA00023242"/>
    </source>
</evidence>
<evidence type="ECO:0000256" key="1">
    <source>
        <dbReference type="ARBA" id="ARBA00004123"/>
    </source>
</evidence>
<dbReference type="GO" id="GO:0000467">
    <property type="term" value="P:exonucleolytic trimming to generate mature 3'-end of 5.8S rRNA from tricistronic rRNA transcript (SSU-rRNA, 5.8S rRNA, LSU-rRNA)"/>
    <property type="evidence" value="ECO:0007669"/>
    <property type="project" value="UniProtKB-ARBA"/>
</dbReference>
<keyword evidence="6" id="KW-0271">Exosome</keyword>
<dbReference type="GO" id="GO:0071038">
    <property type="term" value="P:TRAMP-dependent tRNA surveillance pathway"/>
    <property type="evidence" value="ECO:0007669"/>
    <property type="project" value="UniProtKB-ARBA"/>
</dbReference>
<keyword evidence="8" id="KW-0539">Nucleus</keyword>
<dbReference type="EMBL" id="KV454291">
    <property type="protein sequence ID" value="ODQ75187.1"/>
    <property type="molecule type" value="Genomic_DNA"/>
</dbReference>
<proteinExistence type="inferred from homology"/>
<feature type="domain" description="Exoribonuclease phosphorolytic" evidence="9">
    <location>
        <begin position="164"/>
        <end position="300"/>
    </location>
</feature>
<gene>
    <name evidence="10" type="ORF">LIPSTDRAFT_62012</name>
</gene>
<dbReference type="GO" id="GO:0003723">
    <property type="term" value="F:RNA binding"/>
    <property type="evidence" value="ECO:0007669"/>
    <property type="project" value="UniProtKB-KW"/>
</dbReference>